<organism evidence="1">
    <name type="scientific">Cucumis melo</name>
    <name type="common">Muskmelon</name>
    <dbReference type="NCBI Taxonomy" id="3656"/>
    <lineage>
        <taxon>Eukaryota</taxon>
        <taxon>Viridiplantae</taxon>
        <taxon>Streptophyta</taxon>
        <taxon>Embryophyta</taxon>
        <taxon>Tracheophyta</taxon>
        <taxon>Spermatophyta</taxon>
        <taxon>Magnoliopsida</taxon>
        <taxon>eudicotyledons</taxon>
        <taxon>Gunneridae</taxon>
        <taxon>Pentapetalae</taxon>
        <taxon>rosids</taxon>
        <taxon>fabids</taxon>
        <taxon>Cucurbitales</taxon>
        <taxon>Cucurbitaceae</taxon>
        <taxon>Benincaseae</taxon>
        <taxon>Cucumis</taxon>
    </lineage>
</organism>
<dbReference type="EnsemblPlants" id="MELO3C020137.2.1">
    <property type="protein sequence ID" value="MELO3C020137.2.1"/>
    <property type="gene ID" value="MELO3C020137.2"/>
</dbReference>
<accession>A0A9I9DKY7</accession>
<proteinExistence type="predicted"/>
<protein>
    <recommendedName>
        <fullName evidence="2">Protein MNN4-like</fullName>
    </recommendedName>
</protein>
<dbReference type="Gramene" id="MELO3C020137.2.1">
    <property type="protein sequence ID" value="MELO3C020137.2.1"/>
    <property type="gene ID" value="MELO3C020137.2"/>
</dbReference>
<sequence length="75" mass="8516">MEEGDDDEEEKESSLREKGITSLIAETEFEIVTKKALKKTEQVKSGLLKMKVMAQGIKTLAEGKLETKMKEREEL</sequence>
<evidence type="ECO:0008006" key="2">
    <source>
        <dbReference type="Google" id="ProtNLM"/>
    </source>
</evidence>
<reference evidence="1" key="1">
    <citation type="submission" date="2023-03" db="UniProtKB">
        <authorList>
            <consortium name="EnsemblPlants"/>
        </authorList>
    </citation>
    <scope>IDENTIFICATION</scope>
</reference>
<name>A0A9I9DKY7_CUCME</name>
<dbReference type="AlphaFoldDB" id="A0A9I9DKY7"/>
<evidence type="ECO:0000313" key="1">
    <source>
        <dbReference type="EnsemblPlants" id="MELO3C020137.2.1"/>
    </source>
</evidence>